<dbReference type="InterPro" id="IPR013249">
    <property type="entry name" value="RNA_pol_sigma70_r4_t2"/>
</dbReference>
<evidence type="ECO:0000313" key="7">
    <source>
        <dbReference type="EMBL" id="MDT3400984.1"/>
    </source>
</evidence>
<dbReference type="Proteomes" id="UP001258315">
    <property type="component" value="Unassembled WGS sequence"/>
</dbReference>
<name>A0ABU3GMG8_9SPHI</name>
<dbReference type="EMBL" id="JAVLVU010000001">
    <property type="protein sequence ID" value="MDT3400984.1"/>
    <property type="molecule type" value="Genomic_DNA"/>
</dbReference>
<sequence length="197" mass="23172">MAIVNIEHLKNLKRGDSKAFNMIFNAYWDKLFRAAFYRVENYDQAQDIVQEVFIKLWDCRSDLNITEENIEYYLLKSVKHRVISYYRSSQVAESVLEASLKDFNEAFEGNMNVQFEVVEKYVQTQLMQLPPNMRVAYQMRDDEHSITEIASHLNLAEQTVKNHLYEAKTRLRAAVKSEFLTDQIAMLFVAIILLTKN</sequence>
<organism evidence="7 8">
    <name type="scientific">Mucilaginibacter terrae</name>
    <dbReference type="NCBI Taxonomy" id="1955052"/>
    <lineage>
        <taxon>Bacteria</taxon>
        <taxon>Pseudomonadati</taxon>
        <taxon>Bacteroidota</taxon>
        <taxon>Sphingobacteriia</taxon>
        <taxon>Sphingobacteriales</taxon>
        <taxon>Sphingobacteriaceae</taxon>
        <taxon>Mucilaginibacter</taxon>
    </lineage>
</organism>
<gene>
    <name evidence="7" type="ORF">QE417_000056</name>
</gene>
<dbReference type="InterPro" id="IPR036388">
    <property type="entry name" value="WH-like_DNA-bd_sf"/>
</dbReference>
<dbReference type="InterPro" id="IPR014284">
    <property type="entry name" value="RNA_pol_sigma-70_dom"/>
</dbReference>
<dbReference type="InterPro" id="IPR007627">
    <property type="entry name" value="RNA_pol_sigma70_r2"/>
</dbReference>
<evidence type="ECO:0000259" key="5">
    <source>
        <dbReference type="Pfam" id="PF04542"/>
    </source>
</evidence>
<dbReference type="SUPFAM" id="SSF88659">
    <property type="entry name" value="Sigma3 and sigma4 domains of RNA polymerase sigma factors"/>
    <property type="match status" value="1"/>
</dbReference>
<feature type="domain" description="RNA polymerase sigma factor 70 region 4 type 2" evidence="6">
    <location>
        <begin position="121"/>
        <end position="171"/>
    </location>
</feature>
<dbReference type="NCBIfam" id="TIGR02937">
    <property type="entry name" value="sigma70-ECF"/>
    <property type="match status" value="1"/>
</dbReference>
<reference evidence="8" key="1">
    <citation type="submission" date="2023-07" db="EMBL/GenBank/DDBJ databases">
        <title>Functional and genomic diversity of the sorghum phyllosphere microbiome.</title>
        <authorList>
            <person name="Shade A."/>
        </authorList>
    </citation>
    <scope>NUCLEOTIDE SEQUENCE [LARGE SCALE GENOMIC DNA]</scope>
    <source>
        <strain evidence="8">SORGH_AS_0422</strain>
    </source>
</reference>
<evidence type="ECO:0000256" key="1">
    <source>
        <dbReference type="ARBA" id="ARBA00010641"/>
    </source>
</evidence>
<keyword evidence="4" id="KW-0804">Transcription</keyword>
<dbReference type="SUPFAM" id="SSF88946">
    <property type="entry name" value="Sigma2 domain of RNA polymerase sigma factors"/>
    <property type="match status" value="1"/>
</dbReference>
<accession>A0ABU3GMG8</accession>
<dbReference type="Pfam" id="PF04542">
    <property type="entry name" value="Sigma70_r2"/>
    <property type="match status" value="1"/>
</dbReference>
<dbReference type="InterPro" id="IPR013324">
    <property type="entry name" value="RNA_pol_sigma_r3/r4-like"/>
</dbReference>
<dbReference type="RefSeq" id="WP_311946743.1">
    <property type="nucleotide sequence ID" value="NZ_JAVLVU010000001.1"/>
</dbReference>
<comment type="similarity">
    <text evidence="1">Belongs to the sigma-70 factor family. ECF subfamily.</text>
</comment>
<evidence type="ECO:0000256" key="2">
    <source>
        <dbReference type="ARBA" id="ARBA00023015"/>
    </source>
</evidence>
<proteinExistence type="inferred from homology"/>
<dbReference type="Gene3D" id="1.10.1740.10">
    <property type="match status" value="1"/>
</dbReference>
<dbReference type="Gene3D" id="1.10.10.10">
    <property type="entry name" value="Winged helix-like DNA-binding domain superfamily/Winged helix DNA-binding domain"/>
    <property type="match status" value="1"/>
</dbReference>
<evidence type="ECO:0000256" key="4">
    <source>
        <dbReference type="ARBA" id="ARBA00023163"/>
    </source>
</evidence>
<dbReference type="InterPro" id="IPR013325">
    <property type="entry name" value="RNA_pol_sigma_r2"/>
</dbReference>
<dbReference type="PANTHER" id="PTHR43133">
    <property type="entry name" value="RNA POLYMERASE ECF-TYPE SIGMA FACTO"/>
    <property type="match status" value="1"/>
</dbReference>
<evidence type="ECO:0000256" key="3">
    <source>
        <dbReference type="ARBA" id="ARBA00023082"/>
    </source>
</evidence>
<keyword evidence="8" id="KW-1185">Reference proteome</keyword>
<dbReference type="PANTHER" id="PTHR43133:SF46">
    <property type="entry name" value="RNA POLYMERASE SIGMA-70 FACTOR ECF SUBFAMILY"/>
    <property type="match status" value="1"/>
</dbReference>
<evidence type="ECO:0000313" key="8">
    <source>
        <dbReference type="Proteomes" id="UP001258315"/>
    </source>
</evidence>
<keyword evidence="3" id="KW-0731">Sigma factor</keyword>
<keyword evidence="2" id="KW-0805">Transcription regulation</keyword>
<comment type="caution">
    <text evidence="7">The sequence shown here is derived from an EMBL/GenBank/DDBJ whole genome shotgun (WGS) entry which is preliminary data.</text>
</comment>
<evidence type="ECO:0000259" key="6">
    <source>
        <dbReference type="Pfam" id="PF08281"/>
    </source>
</evidence>
<dbReference type="Pfam" id="PF08281">
    <property type="entry name" value="Sigma70_r4_2"/>
    <property type="match status" value="1"/>
</dbReference>
<dbReference type="InterPro" id="IPR039425">
    <property type="entry name" value="RNA_pol_sigma-70-like"/>
</dbReference>
<feature type="domain" description="RNA polymerase sigma-70 region 2" evidence="5">
    <location>
        <begin position="24"/>
        <end position="90"/>
    </location>
</feature>
<protein>
    <submittedName>
        <fullName evidence="7">RNA polymerase sigma-70 factor (ECF subfamily)</fullName>
    </submittedName>
</protein>